<reference evidence="4 5" key="1">
    <citation type="submission" date="2013-08" db="EMBL/GenBank/DDBJ databases">
        <authorList>
            <person name="Durkin A.S."/>
            <person name="Haft D.R."/>
            <person name="McCorrison J."/>
            <person name="Torralba M."/>
            <person name="Gillis M."/>
            <person name="Haft D.H."/>
            <person name="Methe B."/>
            <person name="Sutton G."/>
            <person name="Nelson K.E."/>
        </authorList>
    </citation>
    <scope>NUCLEOTIDE SEQUENCE [LARGE SCALE GENOMIC DNA]</scope>
    <source>
        <strain evidence="3 5">ATCC 35536</strain>
        <strain evidence="2 4">VPI DR56BR1116</strain>
    </source>
</reference>
<evidence type="ECO:0000313" key="5">
    <source>
        <dbReference type="Proteomes" id="UP000016646"/>
    </source>
</evidence>
<dbReference type="RefSeq" id="WP_021329288.1">
    <property type="nucleotide sequence ID" value="NZ_AUZJ01000005.1"/>
</dbReference>
<dbReference type="eggNOG" id="COG1196">
    <property type="taxonomic scope" value="Bacteria"/>
</dbReference>
<evidence type="ECO:0000256" key="1">
    <source>
        <dbReference type="SAM" id="Coils"/>
    </source>
</evidence>
<evidence type="ECO:0000313" key="3">
    <source>
        <dbReference type="EMBL" id="ERK05126.1"/>
    </source>
</evidence>
<feature type="coiled-coil region" evidence="1">
    <location>
        <begin position="319"/>
        <end position="346"/>
    </location>
</feature>
<evidence type="ECO:0008006" key="6">
    <source>
        <dbReference type="Google" id="ProtNLM"/>
    </source>
</evidence>
<evidence type="ECO:0000313" key="2">
    <source>
        <dbReference type="EMBL" id="ERF61742.1"/>
    </source>
</evidence>
<dbReference type="STRING" id="1125725.HMPREF1325_1340"/>
<dbReference type="Proteomes" id="UP000016412">
    <property type="component" value="Unassembled WGS sequence"/>
</dbReference>
<name>U2LLL9_TRESO</name>
<keyword evidence="1" id="KW-0175">Coiled coil</keyword>
<organism evidence="2 4">
    <name type="scientific">Treponema socranskii subsp. socranskii VPI DR56BR1116 = ATCC 35536</name>
    <dbReference type="NCBI Taxonomy" id="1125725"/>
    <lineage>
        <taxon>Bacteria</taxon>
        <taxon>Pseudomonadati</taxon>
        <taxon>Spirochaetota</taxon>
        <taxon>Spirochaetia</taxon>
        <taxon>Spirochaetales</taxon>
        <taxon>Treponemataceae</taxon>
        <taxon>Treponema</taxon>
    </lineage>
</organism>
<dbReference type="PATRIC" id="fig|1125725.3.peg.224"/>
<protein>
    <recommendedName>
        <fullName evidence="6">Tape measure domain protein</fullName>
    </recommendedName>
</protein>
<dbReference type="AlphaFoldDB" id="U2LLL9"/>
<dbReference type="EMBL" id="AUZJ01000005">
    <property type="protein sequence ID" value="ERF61742.1"/>
    <property type="molecule type" value="Genomic_DNA"/>
</dbReference>
<comment type="caution">
    <text evidence="2">The sequence shown here is derived from an EMBL/GenBank/DDBJ whole genome shotgun (WGS) entry which is preliminary data.</text>
</comment>
<dbReference type="OrthoDB" id="90760at2"/>
<gene>
    <name evidence="3" type="ORF">HMPREF0860_1604</name>
    <name evidence="2" type="ORF">HMPREF1325_1340</name>
</gene>
<dbReference type="Proteomes" id="UP000016646">
    <property type="component" value="Unassembled WGS sequence"/>
</dbReference>
<accession>U2LLL9</accession>
<keyword evidence="5" id="KW-1185">Reference proteome</keyword>
<dbReference type="EMBL" id="AVQI01000002">
    <property type="protein sequence ID" value="ERK05126.1"/>
    <property type="molecule type" value="Genomic_DNA"/>
</dbReference>
<sequence>MSDGRLDIDTRINTQNLDKDVKSVDAKLKGLSKSGSTSLGGLVGSFTAVATVAGTVAGTIALVNKGIKAISAAYIEQTKAEKQLEIAARNNPYLNDSNVSALRNYASEIQSLTVYSEGELLPMMAQLSASGRTQQQIMDIMGAAVDVAASGTMDLNSAVSALNATYNGMAGTLGRQNGAIKNLTEEQLKNGDAVKIVAEQYKGMASEVAKTTGAGTQLKNAFDDLKSVLGKPFVEAMTPIANFFTDLINGWVEARKKKDEYYGAKEAEKSDKTTLDQDKLLLQEEQKRFKSIDEQLKYSDKRAREALTKYNSMSKSGVFGEFSADVQAAKRELDEWNKNTGKLAEQWQASKSRIEQLTAKVQKRAQSESDEAARAKAAEDAKKAAEAAAAIEKGNNDKAEAALKTYRETIAAKEKELEIRRQINNETHKLSEEEFEQGANEEMLQTRIAAYIKLIQDAQGTITGDAERERIEREKILELTEKTTSAQKEAEAEEAKKALLKDLDDALGGEKLKQSEIMAKQISDLEIEYEKLTAEKKAEINEEYTQKVKELSEKRKEIIAEEKAADERATLESVGKKIEIITSFASQYTSILATISDLVTQQAKNEATVKQAEVEKQYQQGIISEEEYTKRKIEIEKDAAEKTYRIQMWQWAGSIAQATANTAQAMVSTLAQEAGPAALKIAMAAMVAAAGGAQLATIIANKPIPPSNFATGGIVGGTSYTGDRVTANVNSGEMILNRMQQRHLFDSINSNQLGTKPQMNVKIFNSASNEVSAKPEMTEDGMRIMIRKIVSDDIGSGRMNKSLIAAQSSFGGTRYTN</sequence>
<evidence type="ECO:0000313" key="4">
    <source>
        <dbReference type="Proteomes" id="UP000016412"/>
    </source>
</evidence>
<proteinExistence type="predicted"/>
<feature type="coiled-coil region" evidence="1">
    <location>
        <begin position="476"/>
        <end position="568"/>
    </location>
</feature>